<keyword evidence="5" id="KW-0969">Cilium</keyword>
<keyword evidence="5" id="KW-0282">Flagellum</keyword>
<dbReference type="EMBL" id="JFAX01000006">
    <property type="protein sequence ID" value="EXI68153.1"/>
    <property type="molecule type" value="Genomic_DNA"/>
</dbReference>
<dbReference type="GO" id="GO:0044780">
    <property type="term" value="P:bacterial-type flagellum assembly"/>
    <property type="evidence" value="ECO:0007669"/>
    <property type="project" value="InterPro"/>
</dbReference>
<evidence type="ECO:0000256" key="2">
    <source>
        <dbReference type="ARBA" id="ARBA00007703"/>
    </source>
</evidence>
<name>A0A011MED7_9PROT</name>
<reference evidence="5" key="1">
    <citation type="submission" date="2014-02" db="EMBL/GenBank/DDBJ databases">
        <title>Expanding our view of genomic diversity in Candidatus Accumulibacter clades.</title>
        <authorList>
            <person name="Skennerton C.T."/>
            <person name="Barr J.J."/>
            <person name="Slater F.R."/>
            <person name="Bond P.L."/>
            <person name="Tyson G.W."/>
        </authorList>
    </citation>
    <scope>NUCLEOTIDE SEQUENCE [LARGE SCALE GENOMIC DNA]</scope>
</reference>
<evidence type="ECO:0000256" key="4">
    <source>
        <dbReference type="SAM" id="MobiDB-lite"/>
    </source>
</evidence>
<proteinExistence type="inferred from homology"/>
<dbReference type="Gene3D" id="1.20.58.300">
    <property type="entry name" value="FlgN-like"/>
    <property type="match status" value="1"/>
</dbReference>
<accession>A0A011MED7</accession>
<organism evidence="5 6">
    <name type="scientific">Candidatus Accumulibacter adjunctus</name>
    <dbReference type="NCBI Taxonomy" id="1454001"/>
    <lineage>
        <taxon>Bacteria</taxon>
        <taxon>Pseudomonadati</taxon>
        <taxon>Pseudomonadota</taxon>
        <taxon>Betaproteobacteria</taxon>
        <taxon>Candidatus Accumulibacter</taxon>
    </lineage>
</organism>
<keyword evidence="6" id="KW-1185">Reference proteome</keyword>
<dbReference type="STRING" id="1454001.AW08_01371"/>
<dbReference type="SUPFAM" id="SSF140566">
    <property type="entry name" value="FlgN-like"/>
    <property type="match status" value="1"/>
</dbReference>
<dbReference type="Pfam" id="PF05130">
    <property type="entry name" value="FlgN"/>
    <property type="match status" value="1"/>
</dbReference>
<gene>
    <name evidence="5" type="ORF">AW08_01371</name>
</gene>
<dbReference type="PATRIC" id="fig|1454001.3.peg.1421"/>
<keyword evidence="3" id="KW-1005">Bacterial flagellum biogenesis</keyword>
<evidence type="ECO:0000313" key="5">
    <source>
        <dbReference type="EMBL" id="EXI68153.1"/>
    </source>
</evidence>
<dbReference type="Proteomes" id="UP000020218">
    <property type="component" value="Unassembled WGS sequence"/>
</dbReference>
<keyword evidence="5" id="KW-0966">Cell projection</keyword>
<evidence type="ECO:0000256" key="3">
    <source>
        <dbReference type="ARBA" id="ARBA00022795"/>
    </source>
</evidence>
<protein>
    <submittedName>
        <fullName evidence="5">Flagella synthesis chaperone protein FlgN</fullName>
    </submittedName>
</protein>
<feature type="region of interest" description="Disordered" evidence="4">
    <location>
        <begin position="133"/>
        <end position="154"/>
    </location>
</feature>
<comment type="caution">
    <text evidence="5">The sequence shown here is derived from an EMBL/GenBank/DDBJ whole genome shotgun (WGS) entry which is preliminary data.</text>
</comment>
<dbReference type="InterPro" id="IPR007809">
    <property type="entry name" value="FlgN-like"/>
</dbReference>
<comment type="similarity">
    <text evidence="2">Belongs to the FlgN family.</text>
</comment>
<evidence type="ECO:0000313" key="6">
    <source>
        <dbReference type="Proteomes" id="UP000020218"/>
    </source>
</evidence>
<dbReference type="InterPro" id="IPR036679">
    <property type="entry name" value="FlgN-like_sf"/>
</dbReference>
<feature type="compositionally biased region" description="Gly residues" evidence="4">
    <location>
        <begin position="133"/>
        <end position="148"/>
    </location>
</feature>
<comment type="function">
    <text evidence="1">Required for the efficient initiation of filament assembly.</text>
</comment>
<sequence>MTDLRQLFEEELAVVRAFVGVLEREQRLLIEGDVEGLPALLHDKNELAARLTAIAGQRRLTLAREGLNAERSGVATWFATHPDDEGARVAWAELLPLASQARELNQLNGDLIQLRLQHNKQAIEALVGSSGAGGLYGPDGQNKPGGGGRIRDSA</sequence>
<dbReference type="AlphaFoldDB" id="A0A011MED7"/>
<evidence type="ECO:0000256" key="1">
    <source>
        <dbReference type="ARBA" id="ARBA00002397"/>
    </source>
</evidence>